<organism evidence="1 2">
    <name type="scientific">Azospirillum thiophilum</name>
    <dbReference type="NCBI Taxonomy" id="528244"/>
    <lineage>
        <taxon>Bacteria</taxon>
        <taxon>Pseudomonadati</taxon>
        <taxon>Pseudomonadota</taxon>
        <taxon>Alphaproteobacteria</taxon>
        <taxon>Rhodospirillales</taxon>
        <taxon>Azospirillaceae</taxon>
        <taxon>Azospirillum</taxon>
    </lineage>
</organism>
<gene>
    <name evidence="1" type="ORF">AL072_29815</name>
</gene>
<accession>A0AAC8ZWE1</accession>
<dbReference type="EMBL" id="CP012406">
    <property type="protein sequence ID" value="ALG75444.1"/>
    <property type="molecule type" value="Genomic_DNA"/>
</dbReference>
<reference evidence="2" key="1">
    <citation type="submission" date="2015-08" db="EMBL/GenBank/DDBJ databases">
        <title>Complete Genome Sequence of Azospirillum thiophilum BV-S.</title>
        <authorList>
            <person name="Fomenkov A."/>
            <person name="Vincze T."/>
            <person name="Grabovich M."/>
            <person name="Dubinina G."/>
            <person name="Orlova M."/>
            <person name="Belousova E."/>
            <person name="Roberts R.J."/>
        </authorList>
    </citation>
    <scope>NUCLEOTIDE SEQUENCE [LARGE SCALE GENOMIC DNA]</scope>
    <source>
        <strain evidence="2">BV-S</strain>
    </source>
</reference>
<dbReference type="AlphaFoldDB" id="A0AAC8ZWE1"/>
<sequence>MDLTPAEIAARAAAAGAAIKQQVADAVQRHLDAAVAGRNYSSAAAAVSYVGDPNPLWDAEARAVLAWRSAVWTACFAALDAVLAGDRAPLTPEEMVAELPPLVWPE</sequence>
<evidence type="ECO:0000313" key="2">
    <source>
        <dbReference type="Proteomes" id="UP000069935"/>
    </source>
</evidence>
<evidence type="ECO:0000313" key="1">
    <source>
        <dbReference type="EMBL" id="ALG75444.1"/>
    </source>
</evidence>
<protein>
    <submittedName>
        <fullName evidence="1">Uncharacterized protein</fullName>
    </submittedName>
</protein>
<reference evidence="1 2" key="2">
    <citation type="journal article" date="2016" name="Genome Announc.">
        <title>Complete Genome Sequence of a Strain of Azospirillum thiophilum Isolated from a Sulfide Spring.</title>
        <authorList>
            <person name="Fomenkov A."/>
            <person name="Vincze T."/>
            <person name="Grabovich M."/>
            <person name="Anton B.P."/>
            <person name="Dubinina G."/>
            <person name="Orlova M."/>
            <person name="Belousova E."/>
            <person name="Roberts R.J."/>
        </authorList>
    </citation>
    <scope>NUCLEOTIDE SEQUENCE [LARGE SCALE GENOMIC DNA]</scope>
    <source>
        <strain evidence="1 2">BV-S</strain>
    </source>
</reference>
<dbReference type="Proteomes" id="UP000069935">
    <property type="component" value="Chromosome 6"/>
</dbReference>
<dbReference type="KEGG" id="ati:AL072_29815"/>
<proteinExistence type="predicted"/>
<name>A0AAC8ZWE1_9PROT</name>
<keyword evidence="2" id="KW-1185">Reference proteome</keyword>